<dbReference type="InterPro" id="IPR036595">
    <property type="entry name" value="A-macroglobulin_rcpt-bd_sf"/>
</dbReference>
<dbReference type="PANTHER" id="PTHR11412:SF150">
    <property type="entry name" value="ALPHA-2-MACROGLOBULIN-RELATED"/>
    <property type="match status" value="1"/>
</dbReference>
<dbReference type="InterPro" id="IPR019742">
    <property type="entry name" value="MacrogloblnA2_CS"/>
</dbReference>
<evidence type="ECO:0000256" key="6">
    <source>
        <dbReference type="ARBA" id="ARBA00023180"/>
    </source>
</evidence>
<evidence type="ECO:0000256" key="3">
    <source>
        <dbReference type="ARBA" id="ARBA00022729"/>
    </source>
</evidence>
<evidence type="ECO:0000259" key="10">
    <source>
        <dbReference type="SMART" id="SM01361"/>
    </source>
</evidence>
<evidence type="ECO:0000313" key="11">
    <source>
        <dbReference type="Ensembl" id="ENSORLP00020016123.1"/>
    </source>
</evidence>
<keyword evidence="6" id="KW-0325">Glycoprotein</keyword>
<comment type="similarity">
    <text evidence="1">Belongs to the protease inhibitor I39 (alpha-2-macroglobulin) family.</text>
</comment>
<dbReference type="Gene3D" id="2.60.40.690">
    <property type="entry name" value="Alpha-macroglobulin, receptor-binding domain"/>
    <property type="match status" value="1"/>
</dbReference>
<dbReference type="Pfam" id="PF07703">
    <property type="entry name" value="A2M_BRD"/>
    <property type="match status" value="1"/>
</dbReference>
<dbReference type="InterPro" id="IPR002890">
    <property type="entry name" value="MG2"/>
</dbReference>
<evidence type="ECO:0000256" key="4">
    <source>
        <dbReference type="ARBA" id="ARBA00022900"/>
    </source>
</evidence>
<evidence type="ECO:0008006" key="13">
    <source>
        <dbReference type="Google" id="ProtNLM"/>
    </source>
</evidence>
<dbReference type="CDD" id="cd02897">
    <property type="entry name" value="A2M_2"/>
    <property type="match status" value="1"/>
</dbReference>
<dbReference type="Gene3D" id="2.60.40.1940">
    <property type="match status" value="1"/>
</dbReference>
<sequence>MGHSGIQTLTWTLCVLLCKISQGDAQEEIQYVVAVPGVIESGTEAKFCASLLELNQAVVMTVVLKSKEKNTTLLERTSDKKFHECTEFQAPTVQNEEVHILEVSVQSNTFYSKKSQKIMIKAFQPKPFVQTDKPIYLPGQMANFRVFALDSKLRPASLLFNVIELQDPHGNRIGQWLNETSDGKILALSYSLSSEAREGVHQIVLSVGDDKISHSFKVEKYVLPKFEVTLNVKEEVSIGQEEITAEVCAKYTFGQPVPGSISVKMCRPSLPFYYGARVKKEDGSPEITEPCDAKIKQTDKSGCTTLEFSMSTFTRMDAKILRDELKVEALVEEEGTEISLGQVKTIQLSYVIGKLSFIDTPKLYNQNSTLEGKVKAVYYNDTPIAGMQLHVLSGRLWSPEKQAIVTTDINGTAPFSISTRSFVGTINLHVSDKPSLDHSRYREVFYQLGSHTINVATPPSPDAVTASSLEIKREASLSCNKNEEIIIQYTLVREAQGSVDVVYLVLSKQSIYMQGHKTIQVHDVPVNRGEVSFTLNVSPDMAPTVQIVVYAILPSQEFIAHYVSLSTGDCFKNEVSVEFSPSSAVPGEEAEMQLTAHPNSLCGVSAIDQSVLIKEPGGTLDADKIYDLLPLRRTYIPYEIQEVPECLPVRPKRYISPDYIHPPNFGQSDAYSMFQNAGLKVATNLILQVPTCLKFKGRMYHTGMAGGIGLYRDALNGPHIPLMSRMGAPPGQPGAVGAAPEAMASVAYDYDAGPEPVETVRTFFPETWIWDLVEVGESGKKTVAHTVPDTITTWETETFCLSSQGFGLAPRQKITVFQPFFLELTLPYSIIRGENFELKATVFNYLSSCIMVEVTPTPSSDYTLTALSSDQYTSCLCGNERKTLRWNLASIALGVMNVTVSAEAVPSHASCDNEIVKVPERGRIDKVTKSLIVKAEGVEVTKAYNWLLCPNGNTLTETTEIQLPDNVIEGSARGTVSVLGDILGRALKNLDGLLQMPYGCGEQNMALLAPDIYILHYLQSTKQLTPEINEKVSQFLKSGYQRQLNYKDSEGAYTTFGSGPGNTWLTAFVLRSFYKAQSFIYIDEDKIKESRRWLEGKQMQNGCFEQSGKLFNNRMKGGVSDEVTLSAYITAAFLEMKISPNDHVLNKSLLCLKSSLSDLSNTYTTALLAYVFTLAEDMETRDHLLKQLDNSAIREGGFLHWSQTGTEKSDSLSVEITSYVLMAKLGASPTSEDLGYASSIVRWLSGQQNYYGGFSSTQDTVVALQALALYSSLVFTPGGSSTVTLQSPSGQLTFHVNPDNKLLYQESVLQKMTGSYNLEVKGSACASVQISLFYNIPTPQETNTLSIKVLPEPDLSTKKPRVILKLNSLYTGKETNTNMVIIDITILSGFVPNVKSLDSIKKAPLVDRVEHKDGHVLVYLRELVKEIPMNYSLVLEQQHVVQNLKPAVVTLYDYYQPSERTEAEYTFQN</sequence>
<feature type="domain" description="Alpha-macroglobulin receptor-binding" evidence="10">
    <location>
        <begin position="1377"/>
        <end position="1465"/>
    </location>
</feature>
<dbReference type="InterPro" id="IPR008930">
    <property type="entry name" value="Terpenoid_cyclase/PrenylTrfase"/>
</dbReference>
<evidence type="ECO:0000256" key="7">
    <source>
        <dbReference type="SAM" id="SignalP"/>
    </source>
</evidence>
<feature type="domain" description="Alpha-2-macroglobulin" evidence="9">
    <location>
        <begin position="767"/>
        <end position="856"/>
    </location>
</feature>
<dbReference type="SMART" id="SM01419">
    <property type="entry name" value="Thiol-ester_cl"/>
    <property type="match status" value="1"/>
</dbReference>
<name>A0A3P9L611_ORYLA</name>
<keyword evidence="3 7" id="KW-0732">Signal</keyword>
<feature type="signal peptide" evidence="7">
    <location>
        <begin position="1"/>
        <end position="25"/>
    </location>
</feature>
<dbReference type="Pfam" id="PF01835">
    <property type="entry name" value="MG2"/>
    <property type="match status" value="1"/>
</dbReference>
<dbReference type="Ensembl" id="ENSORLT00020033735.1">
    <property type="protein sequence ID" value="ENSORLP00020031864.1"/>
    <property type="gene ID" value="ENSORLG00020017163.1"/>
</dbReference>
<evidence type="ECO:0000313" key="12">
    <source>
        <dbReference type="Proteomes" id="UP000265180"/>
    </source>
</evidence>
<proteinExistence type="inferred from homology"/>
<dbReference type="SUPFAM" id="SSF81296">
    <property type="entry name" value="E set domains"/>
    <property type="match status" value="1"/>
</dbReference>
<evidence type="ECO:0000256" key="1">
    <source>
        <dbReference type="ARBA" id="ARBA00010952"/>
    </source>
</evidence>
<dbReference type="InterPro" id="IPR001599">
    <property type="entry name" value="Macroglobln_a2"/>
</dbReference>
<dbReference type="InterPro" id="IPR011626">
    <property type="entry name" value="Alpha-macroglobulin_TED"/>
</dbReference>
<dbReference type="SMART" id="SM01360">
    <property type="entry name" value="A2M"/>
    <property type="match status" value="1"/>
</dbReference>
<dbReference type="SMART" id="SM01361">
    <property type="entry name" value="A2M_recep"/>
    <property type="match status" value="1"/>
</dbReference>
<dbReference type="InterPro" id="IPR041555">
    <property type="entry name" value="MG3"/>
</dbReference>
<reference key="1">
    <citation type="journal article" date="2007" name="Nature">
        <title>The medaka draft genome and insights into vertebrate genome evolution.</title>
        <authorList>
            <person name="Kasahara M."/>
            <person name="Naruse K."/>
            <person name="Sasaki S."/>
            <person name="Nakatani Y."/>
            <person name="Qu W."/>
            <person name="Ahsan B."/>
            <person name="Yamada T."/>
            <person name="Nagayasu Y."/>
            <person name="Doi K."/>
            <person name="Kasai Y."/>
            <person name="Jindo T."/>
            <person name="Kobayashi D."/>
            <person name="Shimada A."/>
            <person name="Toyoda A."/>
            <person name="Kuroki Y."/>
            <person name="Fujiyama A."/>
            <person name="Sasaki T."/>
            <person name="Shimizu A."/>
            <person name="Asakawa S."/>
            <person name="Shimizu N."/>
            <person name="Hashimoto S."/>
            <person name="Yang J."/>
            <person name="Lee Y."/>
            <person name="Matsushima K."/>
            <person name="Sugano S."/>
            <person name="Sakaizumi M."/>
            <person name="Narita T."/>
            <person name="Ohishi K."/>
            <person name="Haga S."/>
            <person name="Ohta F."/>
            <person name="Nomoto H."/>
            <person name="Nogata K."/>
            <person name="Morishita T."/>
            <person name="Endo T."/>
            <person name="Shin-I T."/>
            <person name="Takeda H."/>
            <person name="Morishita S."/>
            <person name="Kohara Y."/>
        </authorList>
    </citation>
    <scope>NUCLEOTIDE SEQUENCE [LARGE SCALE GENOMIC DNA]</scope>
    <source>
        <strain>Hd-rR</strain>
    </source>
</reference>
<feature type="chain" id="PRO_5044597519" description="Alpha-2-macroglobulin-like" evidence="7">
    <location>
        <begin position="26"/>
        <end position="1469"/>
    </location>
</feature>
<dbReference type="Pfam" id="PF00207">
    <property type="entry name" value="A2M"/>
    <property type="match status" value="1"/>
</dbReference>
<dbReference type="SMART" id="SM01359">
    <property type="entry name" value="A2M_N_2"/>
    <property type="match status" value="1"/>
</dbReference>
<dbReference type="Gene3D" id="2.20.130.20">
    <property type="match status" value="1"/>
</dbReference>
<dbReference type="Proteomes" id="UP000265180">
    <property type="component" value="Chromosome 13"/>
</dbReference>
<feature type="domain" description="Alpha-2-macroglobulin bait region" evidence="8">
    <location>
        <begin position="469"/>
        <end position="614"/>
    </location>
</feature>
<dbReference type="GO" id="GO:0004867">
    <property type="term" value="F:serine-type endopeptidase inhibitor activity"/>
    <property type="evidence" value="ECO:0007669"/>
    <property type="project" value="UniProtKB-KW"/>
</dbReference>
<reference evidence="11 12" key="2">
    <citation type="submission" date="2017-04" db="EMBL/GenBank/DDBJ databases">
        <title>CpG methylation of centromeres and impact of large insertions on vertebrate speciation.</title>
        <authorList>
            <person name="Ichikawa K."/>
            <person name="Yoshimura J."/>
            <person name="Morishita S."/>
        </authorList>
    </citation>
    <scope>NUCLEOTIDE SEQUENCE</scope>
    <source>
        <strain evidence="11 12">HNI</strain>
    </source>
</reference>
<evidence type="ECO:0000256" key="5">
    <source>
        <dbReference type="ARBA" id="ARBA00023157"/>
    </source>
</evidence>
<dbReference type="PROSITE" id="PS00477">
    <property type="entry name" value="ALPHA_2_MACROGLOBULIN"/>
    <property type="match status" value="1"/>
</dbReference>
<keyword evidence="2" id="KW-0646">Protease inhibitor</keyword>
<dbReference type="PANTHER" id="PTHR11412">
    <property type="entry name" value="MACROGLOBULIN / COMPLEMENT"/>
    <property type="match status" value="1"/>
</dbReference>
<evidence type="ECO:0000259" key="9">
    <source>
        <dbReference type="SMART" id="SM01360"/>
    </source>
</evidence>
<reference evidence="11" key="3">
    <citation type="submission" date="2025-05" db="UniProtKB">
        <authorList>
            <consortium name="Ensembl"/>
        </authorList>
    </citation>
    <scope>IDENTIFICATION</scope>
    <source>
        <strain evidence="11">HNI</strain>
    </source>
</reference>
<dbReference type="Pfam" id="PF17791">
    <property type="entry name" value="MG3"/>
    <property type="match status" value="1"/>
</dbReference>
<dbReference type="InterPro" id="IPR014756">
    <property type="entry name" value="Ig_E-set"/>
</dbReference>
<dbReference type="Gene3D" id="2.60.120.1540">
    <property type="match status" value="1"/>
</dbReference>
<dbReference type="GO" id="GO:0007399">
    <property type="term" value="P:nervous system development"/>
    <property type="evidence" value="ECO:0007669"/>
    <property type="project" value="UniProtKB-ARBA"/>
</dbReference>
<protein>
    <recommendedName>
        <fullName evidence="13">Alpha-2-macroglobulin-like</fullName>
    </recommendedName>
</protein>
<dbReference type="Gene3D" id="1.50.10.20">
    <property type="match status" value="1"/>
</dbReference>
<evidence type="ECO:0000256" key="2">
    <source>
        <dbReference type="ARBA" id="ARBA00022690"/>
    </source>
</evidence>
<dbReference type="SUPFAM" id="SSF48239">
    <property type="entry name" value="Terpenoid cyclases/Protein prenyltransferases"/>
    <property type="match status" value="1"/>
</dbReference>
<accession>A0A3P9L611</accession>
<dbReference type="SUPFAM" id="SSF49410">
    <property type="entry name" value="Alpha-macroglobulin receptor domain"/>
    <property type="match status" value="1"/>
</dbReference>
<dbReference type="Pfam" id="PF07677">
    <property type="entry name" value="A2M_recep"/>
    <property type="match status" value="1"/>
</dbReference>
<keyword evidence="4" id="KW-0722">Serine protease inhibitor</keyword>
<organism evidence="11 12">
    <name type="scientific">Oryzias latipes</name>
    <name type="common">Japanese rice fish</name>
    <name type="synonym">Japanese killifish</name>
    <dbReference type="NCBI Taxonomy" id="8090"/>
    <lineage>
        <taxon>Eukaryota</taxon>
        <taxon>Metazoa</taxon>
        <taxon>Chordata</taxon>
        <taxon>Craniata</taxon>
        <taxon>Vertebrata</taxon>
        <taxon>Euteleostomi</taxon>
        <taxon>Actinopterygii</taxon>
        <taxon>Neopterygii</taxon>
        <taxon>Teleostei</taxon>
        <taxon>Neoteleostei</taxon>
        <taxon>Acanthomorphata</taxon>
        <taxon>Ovalentaria</taxon>
        <taxon>Atherinomorphae</taxon>
        <taxon>Beloniformes</taxon>
        <taxon>Adrianichthyidae</taxon>
        <taxon>Oryziinae</taxon>
        <taxon>Oryzias</taxon>
    </lineage>
</organism>
<dbReference type="Pfam" id="PF07678">
    <property type="entry name" value="TED_complement"/>
    <property type="match status" value="1"/>
</dbReference>
<dbReference type="InterPro" id="IPR013783">
    <property type="entry name" value="Ig-like_fold"/>
</dbReference>
<dbReference type="InterPro" id="IPR011625">
    <property type="entry name" value="A2M_N_BRD"/>
</dbReference>
<dbReference type="Gene3D" id="2.60.40.10">
    <property type="entry name" value="Immunoglobulins"/>
    <property type="match status" value="2"/>
</dbReference>
<dbReference type="InterPro" id="IPR047565">
    <property type="entry name" value="Alpha-macroglob_thiol-ester_cl"/>
</dbReference>
<dbReference type="GO" id="GO:0005615">
    <property type="term" value="C:extracellular space"/>
    <property type="evidence" value="ECO:0007669"/>
    <property type="project" value="InterPro"/>
</dbReference>
<dbReference type="InterPro" id="IPR041813">
    <property type="entry name" value="A2M_TED"/>
</dbReference>
<keyword evidence="5" id="KW-1015">Disulfide bond</keyword>
<dbReference type="InterPro" id="IPR050473">
    <property type="entry name" value="A2M/Complement_sys"/>
</dbReference>
<dbReference type="FunFam" id="1.50.10.20:FF:000001">
    <property type="entry name" value="CD109 isoform 1"/>
    <property type="match status" value="1"/>
</dbReference>
<dbReference type="Ensembl" id="ENSORLT00020024335.1">
    <property type="protein sequence ID" value="ENSORLP00020016123.1"/>
    <property type="gene ID" value="ENSORLG00020017163.1"/>
</dbReference>
<dbReference type="InterPro" id="IPR009048">
    <property type="entry name" value="A-macroglobulin_rcpt-bd"/>
</dbReference>
<dbReference type="FunFam" id="2.60.40.1930:FF:000001">
    <property type="entry name" value="CD109 isoform 3"/>
    <property type="match status" value="1"/>
</dbReference>
<dbReference type="Gene3D" id="2.60.40.1930">
    <property type="match status" value="2"/>
</dbReference>
<evidence type="ECO:0000259" key="8">
    <source>
        <dbReference type="SMART" id="SM01359"/>
    </source>
</evidence>